<feature type="transmembrane region" description="Helical" evidence="1">
    <location>
        <begin position="181"/>
        <end position="208"/>
    </location>
</feature>
<keyword evidence="1" id="KW-0812">Transmembrane</keyword>
<accession>A9KQL8</accession>
<proteinExistence type="predicted"/>
<feature type="transmembrane region" description="Helical" evidence="1">
    <location>
        <begin position="77"/>
        <end position="96"/>
    </location>
</feature>
<gene>
    <name evidence="2" type="ordered locus">Cphy_1557</name>
</gene>
<evidence type="ECO:0008006" key="4">
    <source>
        <dbReference type="Google" id="ProtNLM"/>
    </source>
</evidence>
<keyword evidence="1" id="KW-1133">Transmembrane helix</keyword>
<dbReference type="AlphaFoldDB" id="A9KQL8"/>
<dbReference type="eggNOG" id="ENOG50341AQ">
    <property type="taxonomic scope" value="Bacteria"/>
</dbReference>
<dbReference type="RefSeq" id="WP_012199585.1">
    <property type="nucleotide sequence ID" value="NC_010001.1"/>
</dbReference>
<dbReference type="KEGG" id="cpy:Cphy_1557"/>
<keyword evidence="3" id="KW-1185">Reference proteome</keyword>
<dbReference type="OrthoDB" id="9810836at2"/>
<keyword evidence="1" id="KW-0472">Membrane</keyword>
<organism evidence="2 3">
    <name type="scientific">Lachnoclostridium phytofermentans (strain ATCC 700394 / DSM 18823 / ISDg)</name>
    <name type="common">Clostridium phytofermentans</name>
    <dbReference type="NCBI Taxonomy" id="357809"/>
    <lineage>
        <taxon>Bacteria</taxon>
        <taxon>Bacillati</taxon>
        <taxon>Bacillota</taxon>
        <taxon>Clostridia</taxon>
        <taxon>Lachnospirales</taxon>
        <taxon>Lachnospiraceae</taxon>
    </lineage>
</organism>
<dbReference type="Proteomes" id="UP000000370">
    <property type="component" value="Chromosome"/>
</dbReference>
<dbReference type="HOGENOM" id="CLU_110627_0_0_9"/>
<dbReference type="EMBL" id="CP000885">
    <property type="protein sequence ID" value="ABX41931.1"/>
    <property type="molecule type" value="Genomic_DNA"/>
</dbReference>
<evidence type="ECO:0000313" key="3">
    <source>
        <dbReference type="Proteomes" id="UP000000370"/>
    </source>
</evidence>
<name>A9KQL8_LACP7</name>
<dbReference type="STRING" id="357809.Cphy_1557"/>
<feature type="transmembrane region" description="Helical" evidence="1">
    <location>
        <begin position="102"/>
        <end position="120"/>
    </location>
</feature>
<evidence type="ECO:0000256" key="1">
    <source>
        <dbReference type="SAM" id="Phobius"/>
    </source>
</evidence>
<reference evidence="3" key="1">
    <citation type="submission" date="2007-11" db="EMBL/GenBank/DDBJ databases">
        <title>Complete genome sequence of Clostridium phytofermentans ISDg.</title>
        <authorList>
            <person name="Leschine S.B."/>
            <person name="Warnick T.A."/>
            <person name="Blanchard J.L."/>
            <person name="Schnell D.J."/>
            <person name="Petit E.L."/>
            <person name="LaTouf W.G."/>
            <person name="Copeland A."/>
            <person name="Lucas S."/>
            <person name="Lapidus A."/>
            <person name="Barry K."/>
            <person name="Glavina del Rio T."/>
            <person name="Dalin E."/>
            <person name="Tice H."/>
            <person name="Pitluck S."/>
            <person name="Kiss H."/>
            <person name="Brettin T."/>
            <person name="Bruce D."/>
            <person name="Detter J.C."/>
            <person name="Han C."/>
            <person name="Kuske C."/>
            <person name="Schmutz J."/>
            <person name="Larimer F."/>
            <person name="Land M."/>
            <person name="Hauser L."/>
            <person name="Kyrpides N."/>
            <person name="Kim E.A."/>
            <person name="Richardson P."/>
        </authorList>
    </citation>
    <scope>NUCLEOTIDE SEQUENCE [LARGE SCALE GENOMIC DNA]</scope>
    <source>
        <strain evidence="3">ATCC 700394 / DSM 18823 / ISDg</strain>
    </source>
</reference>
<feature type="transmembrane region" description="Helical" evidence="1">
    <location>
        <begin position="12"/>
        <end position="31"/>
    </location>
</feature>
<feature type="transmembrane region" description="Helical" evidence="1">
    <location>
        <begin position="141"/>
        <end position="161"/>
    </location>
</feature>
<sequence length="218" mass="24891">MLTRKEHIAKIIRITTIPSLLVTVLLIILYFTRFDIFKNNANFFIAVIFLGIIPILGYPLQYALPRFKDKGRAGQRTLAFIMNIIGYTTALLLGFIQNVTHNLLLIFMAYFISIVILTTFNKLFHIRASGHSCSITGPLILLIYFVGTWCIFPSILIYAAVVWSSIELKRHTVKDLVMGSFLYSCIWTISYSSFLSHLTLVVLFFLVINREGRKIADT</sequence>
<evidence type="ECO:0000313" key="2">
    <source>
        <dbReference type="EMBL" id="ABX41931.1"/>
    </source>
</evidence>
<feature type="transmembrane region" description="Helical" evidence="1">
    <location>
        <begin position="43"/>
        <end position="65"/>
    </location>
</feature>
<protein>
    <recommendedName>
        <fullName evidence="4">Phosphatidic acid phosphatase type 2/haloperoxidase domain-containing protein</fullName>
    </recommendedName>
</protein>